<evidence type="ECO:0000256" key="1">
    <source>
        <dbReference type="SAM" id="Phobius"/>
    </source>
</evidence>
<evidence type="ECO:0000259" key="2">
    <source>
        <dbReference type="Pfam" id="PF09822"/>
    </source>
</evidence>
<feature type="transmembrane region" description="Helical" evidence="1">
    <location>
        <begin position="116"/>
        <end position="134"/>
    </location>
</feature>
<evidence type="ECO:0000313" key="3">
    <source>
        <dbReference type="EMBL" id="QJQ33312.1"/>
    </source>
</evidence>
<reference evidence="3 4" key="1">
    <citation type="submission" date="2020-01" db="EMBL/GenBank/DDBJ databases">
        <title>Sphingomonas sp. strain CSW-10.</title>
        <authorList>
            <person name="Chen W.-M."/>
        </authorList>
    </citation>
    <scope>NUCLEOTIDE SEQUENCE [LARGE SCALE GENOMIC DNA]</scope>
    <source>
        <strain evidence="3 4">CSW-10</strain>
    </source>
</reference>
<evidence type="ECO:0000313" key="4">
    <source>
        <dbReference type="Proteomes" id="UP000503018"/>
    </source>
</evidence>
<feature type="transmembrane region" description="Helical" evidence="1">
    <location>
        <begin position="5"/>
        <end position="25"/>
    </location>
</feature>
<feature type="transmembrane region" description="Helical" evidence="1">
    <location>
        <begin position="55"/>
        <end position="75"/>
    </location>
</feature>
<gene>
    <name evidence="3" type="ORF">GV829_13415</name>
</gene>
<dbReference type="KEGG" id="slan:GV829_13415"/>
<dbReference type="InterPro" id="IPR019196">
    <property type="entry name" value="ABC_transp_unknown"/>
</dbReference>
<dbReference type="Pfam" id="PF09822">
    <property type="entry name" value="ABC_transp_aux"/>
    <property type="match status" value="1"/>
</dbReference>
<feature type="domain" description="ABC-type uncharacterised transport system" evidence="2">
    <location>
        <begin position="176"/>
        <end position="274"/>
    </location>
</feature>
<dbReference type="AlphaFoldDB" id="A0A6M4AY57"/>
<keyword evidence="1" id="KW-0472">Membrane</keyword>
<accession>A0A6M4AY57</accession>
<feature type="transmembrane region" description="Helical" evidence="1">
    <location>
        <begin position="31"/>
        <end position="48"/>
    </location>
</feature>
<dbReference type="RefSeq" id="WP_169947443.1">
    <property type="nucleotide sequence ID" value="NZ_CP053015.1"/>
</dbReference>
<keyword evidence="1" id="KW-1133">Transmembrane helix</keyword>
<name>A0A6M4AY57_9SPHN</name>
<protein>
    <recommendedName>
        <fullName evidence="2">ABC-type uncharacterized transport system domain-containing protein</fullName>
    </recommendedName>
</protein>
<dbReference type="EMBL" id="CP053015">
    <property type="protein sequence ID" value="QJQ33312.1"/>
    <property type="molecule type" value="Genomic_DNA"/>
</dbReference>
<keyword evidence="1" id="KW-0812">Transmembrane</keyword>
<organism evidence="3 4">
    <name type="scientific">Sphingomonas lacunae</name>
    <dbReference type="NCBI Taxonomy" id="2698828"/>
    <lineage>
        <taxon>Bacteria</taxon>
        <taxon>Pseudomonadati</taxon>
        <taxon>Pseudomonadota</taxon>
        <taxon>Alphaproteobacteria</taxon>
        <taxon>Sphingomonadales</taxon>
        <taxon>Sphingomonadaceae</taxon>
        <taxon>Sphingomonas</taxon>
    </lineage>
</organism>
<feature type="transmembrane region" description="Helical" evidence="1">
    <location>
        <begin position="81"/>
        <end position="104"/>
    </location>
</feature>
<dbReference type="Proteomes" id="UP000503018">
    <property type="component" value="Chromosome"/>
</dbReference>
<sequence length="386" mass="41209">MFRAYLAMVVAVVAIAVVGGGWLTLGRVDPLLALPGMGWAASILVLLHPRADRTIASVATLLLLLIFAVTCSLLANRLPMVQLLLTGFGSWIAVTTALFLWTRLRRITAKGWGRRAAAAVMAIGLGVLVQWLSWPAVQWMYDPARVGDRSLSVDVLTALPLQSPAGLTDQLAGMAAPDAPVLLSLRQHANVRLIDRVAADRSPAGPLLLLAHPRALPPDQLVAIDAWIRNGGGAVILADGLLSWAPERPIGDPANPPLTSMLGPLLAHWGLELDAPSGLQERHLSVQDMGHKVTMVSPGQLRRVRGGCRVIHQGKMADCRIGQGRAIIVADADLLNQASWLPAVPGDGHGTEANWSASNPHWLLARLDNLAGVSRRPALARPVWVH</sequence>
<keyword evidence="4" id="KW-1185">Reference proteome</keyword>
<proteinExistence type="predicted"/>